<sequence>MATLDLLKSSMSELANQVGNKVALIKEGNVCASTVPEMTLLWDSKQRLTTCSQAGEQRCSLLGNIRHTRAYTRQNERVLKPVNSVASR</sequence>
<dbReference type="AlphaFoldDB" id="A0AAV7S7Q3"/>
<protein>
    <submittedName>
        <fullName evidence="1">Uncharacterized protein</fullName>
    </submittedName>
</protein>
<evidence type="ECO:0000313" key="1">
    <source>
        <dbReference type="EMBL" id="KAJ1159589.1"/>
    </source>
</evidence>
<comment type="caution">
    <text evidence="1">The sequence shown here is derived from an EMBL/GenBank/DDBJ whole genome shotgun (WGS) entry which is preliminary data.</text>
</comment>
<evidence type="ECO:0000313" key="2">
    <source>
        <dbReference type="Proteomes" id="UP001066276"/>
    </source>
</evidence>
<dbReference type="EMBL" id="JANPWB010000008">
    <property type="protein sequence ID" value="KAJ1159589.1"/>
    <property type="molecule type" value="Genomic_DNA"/>
</dbReference>
<reference evidence="1" key="1">
    <citation type="journal article" date="2022" name="bioRxiv">
        <title>Sequencing and chromosome-scale assembly of the giantPleurodeles waltlgenome.</title>
        <authorList>
            <person name="Brown T."/>
            <person name="Elewa A."/>
            <person name="Iarovenko S."/>
            <person name="Subramanian E."/>
            <person name="Araus A.J."/>
            <person name="Petzold A."/>
            <person name="Susuki M."/>
            <person name="Suzuki K.-i.T."/>
            <person name="Hayashi T."/>
            <person name="Toyoda A."/>
            <person name="Oliveira C."/>
            <person name="Osipova E."/>
            <person name="Leigh N.D."/>
            <person name="Simon A."/>
            <person name="Yun M.H."/>
        </authorList>
    </citation>
    <scope>NUCLEOTIDE SEQUENCE</scope>
    <source>
        <strain evidence="1">20211129_DDA</strain>
        <tissue evidence="1">Liver</tissue>
    </source>
</reference>
<accession>A0AAV7S7Q3</accession>
<gene>
    <name evidence="1" type="ORF">NDU88_000096</name>
</gene>
<keyword evidence="2" id="KW-1185">Reference proteome</keyword>
<name>A0AAV7S7Q3_PLEWA</name>
<dbReference type="Proteomes" id="UP001066276">
    <property type="component" value="Chromosome 4_2"/>
</dbReference>
<proteinExistence type="predicted"/>
<organism evidence="1 2">
    <name type="scientific">Pleurodeles waltl</name>
    <name type="common">Iberian ribbed newt</name>
    <dbReference type="NCBI Taxonomy" id="8319"/>
    <lineage>
        <taxon>Eukaryota</taxon>
        <taxon>Metazoa</taxon>
        <taxon>Chordata</taxon>
        <taxon>Craniata</taxon>
        <taxon>Vertebrata</taxon>
        <taxon>Euteleostomi</taxon>
        <taxon>Amphibia</taxon>
        <taxon>Batrachia</taxon>
        <taxon>Caudata</taxon>
        <taxon>Salamandroidea</taxon>
        <taxon>Salamandridae</taxon>
        <taxon>Pleurodelinae</taxon>
        <taxon>Pleurodeles</taxon>
    </lineage>
</organism>